<name>W2US63_9FLAO</name>
<protein>
    <submittedName>
        <fullName evidence="1">Uncharacterized protein</fullName>
    </submittedName>
</protein>
<evidence type="ECO:0000313" key="2">
    <source>
        <dbReference type="Proteomes" id="UP000018850"/>
    </source>
</evidence>
<gene>
    <name evidence="1" type="ORF">P278_04420</name>
</gene>
<keyword evidence="2" id="KW-1185">Reference proteome</keyword>
<sequence>MNAIVVIDSTESSNLDLIIRLFRLIINNRANVKTNLNLTKFI</sequence>
<reference evidence="2" key="1">
    <citation type="submission" date="2013-11" db="EMBL/GenBank/DDBJ databases">
        <title>Draft genome sequence from a member of Zhouia, isolated tidal flat.</title>
        <authorList>
            <person name="Jin H."/>
            <person name="Jeon C.O."/>
        </authorList>
    </citation>
    <scope>NUCLEOTIDE SEQUENCE [LARGE SCALE GENOMIC DNA]</scope>
    <source>
        <strain evidence="2">AD3</strain>
    </source>
</reference>
<comment type="caution">
    <text evidence="1">The sequence shown here is derived from an EMBL/GenBank/DDBJ whole genome shotgun (WGS) entry which is preliminary data.</text>
</comment>
<evidence type="ECO:0000313" key="1">
    <source>
        <dbReference type="EMBL" id="ETN97015.1"/>
    </source>
</evidence>
<proteinExistence type="predicted"/>
<accession>W2US63</accession>
<dbReference type="Proteomes" id="UP000018850">
    <property type="component" value="Unassembled WGS sequence"/>
</dbReference>
<reference evidence="1 2" key="2">
    <citation type="journal article" date="2016" name="Genome Announc.">
        <title>Draft Genome Sequence of Zhouia amylolytica AD3, Isolated from Tidal Flat Sediment.</title>
        <authorList>
            <person name="Jia B."/>
            <person name="Jin H.M."/>
            <person name="Lee H.J."/>
            <person name="Jeon C.O."/>
        </authorList>
    </citation>
    <scope>NUCLEOTIDE SEQUENCE [LARGE SCALE GENOMIC DNA]</scope>
    <source>
        <strain evidence="1 2">AD3</strain>
    </source>
</reference>
<dbReference type="AlphaFoldDB" id="W2US63"/>
<dbReference type="EMBL" id="AYXY01000001">
    <property type="protein sequence ID" value="ETN97015.1"/>
    <property type="molecule type" value="Genomic_DNA"/>
</dbReference>
<organism evidence="1 2">
    <name type="scientific">Zhouia amylolytica AD3</name>
    <dbReference type="NCBI Taxonomy" id="1286632"/>
    <lineage>
        <taxon>Bacteria</taxon>
        <taxon>Pseudomonadati</taxon>
        <taxon>Bacteroidota</taxon>
        <taxon>Flavobacteriia</taxon>
        <taxon>Flavobacteriales</taxon>
        <taxon>Flavobacteriaceae</taxon>
        <taxon>Zhouia</taxon>
    </lineage>
</organism>